<gene>
    <name evidence="2" type="ORF">IAD02_03715</name>
</gene>
<feature type="signal peptide" evidence="1">
    <location>
        <begin position="1"/>
        <end position="24"/>
    </location>
</feature>
<reference evidence="2" key="2">
    <citation type="journal article" date="2021" name="PeerJ">
        <title>Extensive microbial diversity within the chicken gut microbiome revealed by metagenomics and culture.</title>
        <authorList>
            <person name="Gilroy R."/>
            <person name="Ravi A."/>
            <person name="Getino M."/>
            <person name="Pursley I."/>
            <person name="Horton D.L."/>
            <person name="Alikhan N.F."/>
            <person name="Baker D."/>
            <person name="Gharbi K."/>
            <person name="Hall N."/>
            <person name="Watson M."/>
            <person name="Adriaenssens E.M."/>
            <person name="Foster-Nyarko E."/>
            <person name="Jarju S."/>
            <person name="Secka A."/>
            <person name="Antonio M."/>
            <person name="Oren A."/>
            <person name="Chaudhuri R.R."/>
            <person name="La Ragione R."/>
            <person name="Hildebrand F."/>
            <person name="Pallen M.J."/>
        </authorList>
    </citation>
    <scope>NUCLEOTIDE SEQUENCE</scope>
    <source>
        <strain evidence="2">ChiGjej3B3-5194</strain>
    </source>
</reference>
<sequence length="303" mass="32783">MNTKQIYAVCCAITLSVISQGAFAATQCTKSITASLCYGIDGQAQKITGSNCATTEHFCWGDKDVTECATCPDGYTLTTQTLESDNCTNTTTYRTCVSEGTDPTDPCADCEPTNWENALFAGYQVRTNAECQFVLDEDSGLYKKECVRTDEYRCAAGYYGTATGTTLFPSGCNKCPTFNGGNGNTITGQSAVGATEITDCFVEYDGGNEFYDETGNYIFVSPCYYSYQSGDCQVKELAPGASCKSDYSTYILGQNCGTTKYIHYEKTGMCFSHCATCPSGYEILTRTTAYQGCNITFQTCGKI</sequence>
<proteinExistence type="predicted"/>
<comment type="caution">
    <text evidence="2">The sequence shown here is derived from an EMBL/GenBank/DDBJ whole genome shotgun (WGS) entry which is preliminary data.</text>
</comment>
<dbReference type="AlphaFoldDB" id="A0A9D1FG90"/>
<accession>A0A9D1FG90</accession>
<organism evidence="2 3">
    <name type="scientific">Candidatus Enterousia intestinigallinarum</name>
    <dbReference type="NCBI Taxonomy" id="2840790"/>
    <lineage>
        <taxon>Bacteria</taxon>
        <taxon>Pseudomonadati</taxon>
        <taxon>Pseudomonadota</taxon>
        <taxon>Alphaproteobacteria</taxon>
        <taxon>Candidatus Enterousia</taxon>
    </lineage>
</organism>
<reference evidence="2" key="1">
    <citation type="submission" date="2020-10" db="EMBL/GenBank/DDBJ databases">
        <authorList>
            <person name="Gilroy R."/>
        </authorList>
    </citation>
    <scope>NUCLEOTIDE SEQUENCE</scope>
    <source>
        <strain evidence="2">ChiGjej3B3-5194</strain>
    </source>
</reference>
<evidence type="ECO:0000313" key="3">
    <source>
        <dbReference type="Proteomes" id="UP000886742"/>
    </source>
</evidence>
<feature type="chain" id="PRO_5038447232" evidence="1">
    <location>
        <begin position="25"/>
        <end position="303"/>
    </location>
</feature>
<name>A0A9D1FG90_9PROT</name>
<evidence type="ECO:0000313" key="2">
    <source>
        <dbReference type="EMBL" id="HIS71062.1"/>
    </source>
</evidence>
<evidence type="ECO:0000256" key="1">
    <source>
        <dbReference type="SAM" id="SignalP"/>
    </source>
</evidence>
<keyword evidence="1" id="KW-0732">Signal</keyword>
<dbReference type="Proteomes" id="UP000886742">
    <property type="component" value="Unassembled WGS sequence"/>
</dbReference>
<protein>
    <submittedName>
        <fullName evidence="2">Uncharacterized protein</fullName>
    </submittedName>
</protein>
<dbReference type="EMBL" id="DVJI01000012">
    <property type="protein sequence ID" value="HIS71062.1"/>
    <property type="molecule type" value="Genomic_DNA"/>
</dbReference>